<keyword evidence="3" id="KW-1185">Reference proteome</keyword>
<dbReference type="Pfam" id="PF23444">
    <property type="entry name" value="DUF7127"/>
    <property type="match status" value="1"/>
</dbReference>
<evidence type="ECO:0000313" key="3">
    <source>
        <dbReference type="Proteomes" id="UP000509241"/>
    </source>
</evidence>
<feature type="compositionally biased region" description="Acidic residues" evidence="1">
    <location>
        <begin position="1"/>
        <end position="18"/>
    </location>
</feature>
<reference evidence="2 3" key="1">
    <citation type="submission" date="2020-07" db="EMBL/GenBank/DDBJ databases">
        <authorList>
            <person name="Cui H."/>
        </authorList>
    </citation>
    <scope>NUCLEOTIDE SEQUENCE [LARGE SCALE GENOMIC DNA]</scope>
    <source>
        <strain evidence="2 3">YPL8</strain>
    </source>
</reference>
<accession>A0A7D5KBX0</accession>
<evidence type="ECO:0000313" key="2">
    <source>
        <dbReference type="EMBL" id="QLG48081.1"/>
    </source>
</evidence>
<dbReference type="SUPFAM" id="SSF49764">
    <property type="entry name" value="HSP20-like chaperones"/>
    <property type="match status" value="1"/>
</dbReference>
<feature type="compositionally biased region" description="Basic and acidic residues" evidence="1">
    <location>
        <begin position="76"/>
        <end position="93"/>
    </location>
</feature>
<dbReference type="CDD" id="cd00298">
    <property type="entry name" value="ACD_sHsps_p23-like"/>
    <property type="match status" value="1"/>
</dbReference>
<dbReference type="KEGG" id="haly:HYG82_04080"/>
<dbReference type="InterPro" id="IPR055551">
    <property type="entry name" value="DUF7127"/>
</dbReference>
<dbReference type="EMBL" id="CP058601">
    <property type="protein sequence ID" value="QLG48081.1"/>
    <property type="molecule type" value="Genomic_DNA"/>
</dbReference>
<protein>
    <submittedName>
        <fullName evidence="2">Hsp20/alpha crystallin family protein</fullName>
    </submittedName>
</protein>
<gene>
    <name evidence="2" type="ORF">HYG82_04080</name>
</gene>
<organism evidence="2 3">
    <name type="scientific">Natrinema halophilum</name>
    <dbReference type="NCBI Taxonomy" id="1699371"/>
    <lineage>
        <taxon>Archaea</taxon>
        <taxon>Methanobacteriati</taxon>
        <taxon>Methanobacteriota</taxon>
        <taxon>Stenosarchaea group</taxon>
        <taxon>Halobacteria</taxon>
        <taxon>Halobacteriales</taxon>
        <taxon>Natrialbaceae</taxon>
        <taxon>Natrinema</taxon>
    </lineage>
</organism>
<name>A0A7D5KBX0_9EURY</name>
<dbReference type="RefSeq" id="WP_179259822.1">
    <property type="nucleotide sequence ID" value="NZ_CP058601.1"/>
</dbReference>
<feature type="region of interest" description="Disordered" evidence="1">
    <location>
        <begin position="64"/>
        <end position="110"/>
    </location>
</feature>
<dbReference type="OrthoDB" id="170746at2157"/>
<feature type="compositionally biased region" description="Polar residues" evidence="1">
    <location>
        <begin position="101"/>
        <end position="110"/>
    </location>
</feature>
<evidence type="ECO:0000256" key="1">
    <source>
        <dbReference type="SAM" id="MobiDB-lite"/>
    </source>
</evidence>
<dbReference type="Proteomes" id="UP000509241">
    <property type="component" value="Chromosome"/>
</dbReference>
<sequence>MSDINPDDDRDESDDDRTPDDRFTDESGHWLSSLLSALESLDSGSMSRSGRRRGDRTMFDYDISIQTGDDLPADDSPFRRESFGERRNQDDNRSRKRRIRSSTPSTDHNVATRSYDDEMIITADIDGADPDDVTVGFDDSALVIAVEEVELDRIEVPWRETTSQATINNGVLTVQIGAATTTTEGNGETEDDE</sequence>
<dbReference type="InterPro" id="IPR008978">
    <property type="entry name" value="HSP20-like_chaperone"/>
</dbReference>
<feature type="region of interest" description="Disordered" evidence="1">
    <location>
        <begin position="1"/>
        <end position="28"/>
    </location>
</feature>
<proteinExistence type="predicted"/>
<dbReference type="AlphaFoldDB" id="A0A7D5KBX0"/>
<feature type="compositionally biased region" description="Basic and acidic residues" evidence="1">
    <location>
        <begin position="19"/>
        <end position="28"/>
    </location>
</feature>
<dbReference type="GeneID" id="56032441"/>